<protein>
    <recommendedName>
        <fullName evidence="6">Heterokaryon incompatibility domain-containing protein</fullName>
    </recommendedName>
</protein>
<feature type="domain" description="DUF8212" evidence="3">
    <location>
        <begin position="225"/>
        <end position="281"/>
    </location>
</feature>
<dbReference type="OrthoDB" id="194358at2759"/>
<dbReference type="InterPro" id="IPR036770">
    <property type="entry name" value="Ankyrin_rpt-contain_sf"/>
</dbReference>
<dbReference type="InterPro" id="IPR058525">
    <property type="entry name" value="DUF8212"/>
</dbReference>
<evidence type="ECO:0000259" key="3">
    <source>
        <dbReference type="Pfam" id="PF26640"/>
    </source>
</evidence>
<proteinExistence type="predicted"/>
<dbReference type="PANTHER" id="PTHR10622:SF10">
    <property type="entry name" value="HET DOMAIN-CONTAINING PROTEIN"/>
    <property type="match status" value="1"/>
</dbReference>
<evidence type="ECO:0000256" key="1">
    <source>
        <dbReference type="PROSITE-ProRule" id="PRU00023"/>
    </source>
</evidence>
<dbReference type="PROSITE" id="PS50297">
    <property type="entry name" value="ANK_REP_REGION"/>
    <property type="match status" value="1"/>
</dbReference>
<dbReference type="SUPFAM" id="SSF48403">
    <property type="entry name" value="Ankyrin repeat"/>
    <property type="match status" value="1"/>
</dbReference>
<dbReference type="SMART" id="SM00248">
    <property type="entry name" value="ANK"/>
    <property type="match status" value="2"/>
</dbReference>
<keyword evidence="1" id="KW-0040">ANK repeat</keyword>
<evidence type="ECO:0008006" key="6">
    <source>
        <dbReference type="Google" id="ProtNLM"/>
    </source>
</evidence>
<dbReference type="Gene3D" id="1.25.40.20">
    <property type="entry name" value="Ankyrin repeat-containing domain"/>
    <property type="match status" value="1"/>
</dbReference>
<organism evidence="4 5">
    <name type="scientific">Plectosphaerella cucumerina</name>
    <dbReference type="NCBI Taxonomy" id="40658"/>
    <lineage>
        <taxon>Eukaryota</taxon>
        <taxon>Fungi</taxon>
        <taxon>Dikarya</taxon>
        <taxon>Ascomycota</taxon>
        <taxon>Pezizomycotina</taxon>
        <taxon>Sordariomycetes</taxon>
        <taxon>Hypocreomycetidae</taxon>
        <taxon>Glomerellales</taxon>
        <taxon>Plectosphaerellaceae</taxon>
        <taxon>Plectosphaerella</taxon>
    </lineage>
</organism>
<dbReference type="InterPro" id="IPR010730">
    <property type="entry name" value="HET"/>
</dbReference>
<gene>
    <name evidence="4" type="ORF">B0T11DRAFT_287334</name>
</gene>
<reference evidence="4" key="1">
    <citation type="journal article" date="2021" name="Nat. Commun.">
        <title>Genetic determinants of endophytism in the Arabidopsis root mycobiome.</title>
        <authorList>
            <person name="Mesny F."/>
            <person name="Miyauchi S."/>
            <person name="Thiergart T."/>
            <person name="Pickel B."/>
            <person name="Atanasova L."/>
            <person name="Karlsson M."/>
            <person name="Huettel B."/>
            <person name="Barry K.W."/>
            <person name="Haridas S."/>
            <person name="Chen C."/>
            <person name="Bauer D."/>
            <person name="Andreopoulos W."/>
            <person name="Pangilinan J."/>
            <person name="LaButti K."/>
            <person name="Riley R."/>
            <person name="Lipzen A."/>
            <person name="Clum A."/>
            <person name="Drula E."/>
            <person name="Henrissat B."/>
            <person name="Kohler A."/>
            <person name="Grigoriev I.V."/>
            <person name="Martin F.M."/>
            <person name="Hacquard S."/>
        </authorList>
    </citation>
    <scope>NUCLEOTIDE SEQUENCE</scope>
    <source>
        <strain evidence="4">MPI-CAGE-AT-0016</strain>
    </source>
</reference>
<evidence type="ECO:0000313" key="5">
    <source>
        <dbReference type="Proteomes" id="UP000813385"/>
    </source>
</evidence>
<dbReference type="InterPro" id="IPR002110">
    <property type="entry name" value="Ankyrin_rpt"/>
</dbReference>
<feature type="repeat" description="ANK" evidence="1">
    <location>
        <begin position="749"/>
        <end position="777"/>
    </location>
</feature>
<keyword evidence="5" id="KW-1185">Reference proteome</keyword>
<dbReference type="PROSITE" id="PS50088">
    <property type="entry name" value="ANK_REPEAT"/>
    <property type="match status" value="1"/>
</dbReference>
<dbReference type="AlphaFoldDB" id="A0A8K0TE28"/>
<accession>A0A8K0TE28</accession>
<sequence>MRLFNVHTLQLESFFGKQLPRYAILSHRWGPDDEELTFRDVQANNLDKPGIGSVKLRGCIAQAKDDKLDYIWVDTFCINKADDATELTKAINSMFAWYRGATVCYAYLCDVVNGPLNERLPMFCASQWFRRGWTLQELLAPRYVRFYTRQWSAMGTKHSMSAEVEKATGISAGFLEGVWQMDDASVAQRMSWAAGRVTREPEDIAYSLLGILGVNMPLIYGEGGNAFIRLQEEISKKVPDDSILAWGMRLRNQDGKPAGNTGAVGSIGILASSPADFLDSGNITSSGDPPSILWSSGAGSLGIEMALHTSADGQCYGLLHCHAADDSDKVVGIPLQRSSSQRSDEYVRSAGCCPIFLPVEAARKSGRISPAAPIRIRVSPSTRKGKGEASSSRFWIKGLHVMGLQIVETFPTGCWDASTSTITAPDDDPAWNHIWLRLRKDPDNDSILDFILVLSSVPTTQDGQRPARSVGVGVCSRLSRLPTAHYRGGAPNFDPKQSDNTASAYVTLSLRQSQQFIGAKSTHVIELAAADEDCPHYVDLTSTFSRMDLEAGIIGGLELCDDMLRARADDRSIGRFHEKHIKEVESSMEMLDQAIARLQGLRGFLDRDRERMLTVRGFEGFQECLYEDEVSEREEQIVGTALQMMNGGDEGISTDNDGQAADALFELIIGHVSGVVELKRPAAWTPRQTAVYLAACCNESGVMEFLKRLGGDLETALLWCTQEDDGGGIGTLLDAGASPEGPKDCPDPPLMLAVIAGNEGIVEMLLDHGASLDVVDKEGRSPVEVAAALGHGGVERQLNRFTIERQDKEGRKSKVGKALDQIRWCLGTDDKVMETYKHSLRDAGYDGLLD</sequence>
<dbReference type="Pfam" id="PF06985">
    <property type="entry name" value="HET"/>
    <property type="match status" value="1"/>
</dbReference>
<dbReference type="Pfam" id="PF26640">
    <property type="entry name" value="DUF8212"/>
    <property type="match status" value="1"/>
</dbReference>
<evidence type="ECO:0000313" key="4">
    <source>
        <dbReference type="EMBL" id="KAH7353746.1"/>
    </source>
</evidence>
<dbReference type="EMBL" id="JAGPXD010000005">
    <property type="protein sequence ID" value="KAH7353746.1"/>
    <property type="molecule type" value="Genomic_DNA"/>
</dbReference>
<dbReference type="PANTHER" id="PTHR10622">
    <property type="entry name" value="HET DOMAIN-CONTAINING PROTEIN"/>
    <property type="match status" value="1"/>
</dbReference>
<dbReference type="Proteomes" id="UP000813385">
    <property type="component" value="Unassembled WGS sequence"/>
</dbReference>
<feature type="domain" description="Heterokaryon incompatibility" evidence="2">
    <location>
        <begin position="22"/>
        <end position="108"/>
    </location>
</feature>
<evidence type="ECO:0000259" key="2">
    <source>
        <dbReference type="Pfam" id="PF06985"/>
    </source>
</evidence>
<name>A0A8K0TE28_9PEZI</name>
<dbReference type="Pfam" id="PF00023">
    <property type="entry name" value="Ank"/>
    <property type="match status" value="1"/>
</dbReference>
<comment type="caution">
    <text evidence="4">The sequence shown here is derived from an EMBL/GenBank/DDBJ whole genome shotgun (WGS) entry which is preliminary data.</text>
</comment>